<keyword evidence="5" id="KW-0472">Membrane</keyword>
<sequence length="354" mass="39632">MANKEPIGFLQQLRQIVGRMSSGPRGSGLGVKLLLGAGALAYGVKEATYTVEGGQRAIIFNRIGGMQMNTVLAEGLHFRIPWFQYPIIYDIRAKPRKISSLTGSKDLQMVNIALRVLSRPLASNLPTLYQQLGLDYDERVLPSIVNEVLKSVVAKFNASQLITQRAQVSLLIRRELFERAKDFNIILDDVAITELSFSREYTAAVEAKQVAQQEAQRAQFYVEKAKQDQRQKIIQAEGEAEAAKMVNSFLFTLHVSVLSFSIVLLVLSAFPCLPHTVPLLECVNFIETTHLQKCTHQRFSPNKFAVGVKQVDVKQPESMRVFSCHGTDSSPMLFLSTKPNVLSPFLSLYSWVRQ</sequence>
<dbReference type="GO" id="GO:0005743">
    <property type="term" value="C:mitochondrial inner membrane"/>
    <property type="evidence" value="ECO:0007669"/>
    <property type="project" value="UniProtKB-SubCell"/>
</dbReference>
<evidence type="ECO:0000313" key="9">
    <source>
        <dbReference type="Ensembl" id="ENSTRUP00000060377.1"/>
    </source>
</evidence>
<evidence type="ECO:0000256" key="2">
    <source>
        <dbReference type="ARBA" id="ARBA00009658"/>
    </source>
</evidence>
<evidence type="ECO:0000259" key="8">
    <source>
        <dbReference type="SMART" id="SM00244"/>
    </source>
</evidence>
<dbReference type="GeneTree" id="ENSGT00950000183070"/>
<dbReference type="SUPFAM" id="SSF117892">
    <property type="entry name" value="Band 7/SPFH domain"/>
    <property type="match status" value="1"/>
</dbReference>
<accession>A0A674MFY8</accession>
<dbReference type="Pfam" id="PF01145">
    <property type="entry name" value="Band_7"/>
    <property type="match status" value="1"/>
</dbReference>
<evidence type="ECO:0000256" key="4">
    <source>
        <dbReference type="ARBA" id="ARBA00023128"/>
    </source>
</evidence>
<protein>
    <recommendedName>
        <fullName evidence="7">Prohibitin-2</fullName>
    </recommendedName>
</protein>
<reference evidence="9" key="2">
    <citation type="submission" date="2025-08" db="UniProtKB">
        <authorList>
            <consortium name="Ensembl"/>
        </authorList>
    </citation>
    <scope>IDENTIFICATION</scope>
</reference>
<keyword evidence="10" id="KW-1185">Reference proteome</keyword>
<dbReference type="FunFam" id="3.30.479.30:FF:000001">
    <property type="entry name" value="Prohibitin 2"/>
    <property type="match status" value="1"/>
</dbReference>
<dbReference type="InterPro" id="IPR036013">
    <property type="entry name" value="Band_7/SPFH_dom_sf"/>
</dbReference>
<dbReference type="CDD" id="cd03401">
    <property type="entry name" value="SPFH_prohibitin"/>
    <property type="match status" value="1"/>
</dbReference>
<reference evidence="9" key="3">
    <citation type="submission" date="2025-09" db="UniProtKB">
        <authorList>
            <consortium name="Ensembl"/>
        </authorList>
    </citation>
    <scope>IDENTIFICATION</scope>
</reference>
<evidence type="ECO:0000256" key="6">
    <source>
        <dbReference type="ARBA" id="ARBA00037479"/>
    </source>
</evidence>
<comment type="function">
    <text evidence="6">Protein with pleiotropic attributes mediated in a cell-compartment- and tissue-specific manner, which include the plasma membrane-associated cell signaling functions, mitochondrial chaperone, and transcriptional co-regulator of transcription factors and sex steroid hormones in the nucleus.</text>
</comment>
<dbReference type="SMART" id="SM00244">
    <property type="entry name" value="PHB"/>
    <property type="match status" value="1"/>
</dbReference>
<feature type="domain" description="Band 7" evidence="8">
    <location>
        <begin position="47"/>
        <end position="209"/>
    </location>
</feature>
<evidence type="ECO:0000256" key="3">
    <source>
        <dbReference type="ARBA" id="ARBA00022792"/>
    </source>
</evidence>
<reference evidence="9 10" key="1">
    <citation type="journal article" date="2011" name="Genome Biol. Evol.">
        <title>Integration of the genetic map and genome assembly of fugu facilitates insights into distinct features of genome evolution in teleosts and mammals.</title>
        <authorList>
            <person name="Kai W."/>
            <person name="Kikuchi K."/>
            <person name="Tohari S."/>
            <person name="Chew A.K."/>
            <person name="Tay A."/>
            <person name="Fujiwara A."/>
            <person name="Hosoya S."/>
            <person name="Suetake H."/>
            <person name="Naruse K."/>
            <person name="Brenner S."/>
            <person name="Suzuki Y."/>
            <person name="Venkatesh B."/>
        </authorList>
    </citation>
    <scope>NUCLEOTIDE SEQUENCE [LARGE SCALE GENOMIC DNA]</scope>
</reference>
<dbReference type="PRINTS" id="PR00679">
    <property type="entry name" value="PROHIBITIN"/>
</dbReference>
<evidence type="ECO:0000256" key="7">
    <source>
        <dbReference type="ARBA" id="ARBA00039584"/>
    </source>
</evidence>
<dbReference type="PANTHER" id="PTHR23222:SF1">
    <property type="entry name" value="PROHIBITIN-2"/>
    <property type="match status" value="1"/>
</dbReference>
<proteinExistence type="inferred from homology"/>
<comment type="subcellular location">
    <subcellularLocation>
        <location evidence="1">Mitochondrion inner membrane</location>
    </subcellularLocation>
</comment>
<dbReference type="InterPro" id="IPR001107">
    <property type="entry name" value="Band_7"/>
</dbReference>
<dbReference type="FunCoup" id="A0A674MFY8">
    <property type="interactions" value="2204"/>
</dbReference>
<dbReference type="AlphaFoldDB" id="A0A674MFY8"/>
<evidence type="ECO:0000256" key="1">
    <source>
        <dbReference type="ARBA" id="ARBA00004273"/>
    </source>
</evidence>
<keyword evidence="4" id="KW-0496">Mitochondrion</keyword>
<evidence type="ECO:0000313" key="10">
    <source>
        <dbReference type="Proteomes" id="UP000005226"/>
    </source>
</evidence>
<dbReference type="PANTHER" id="PTHR23222">
    <property type="entry name" value="PROHIBITIN"/>
    <property type="match status" value="1"/>
</dbReference>
<dbReference type="Ensembl" id="ENSTRUT00000087218.1">
    <property type="protein sequence ID" value="ENSTRUP00000060377.1"/>
    <property type="gene ID" value="ENSTRUG00000001274.3"/>
</dbReference>
<dbReference type="InParanoid" id="A0A674MFY8"/>
<dbReference type="InterPro" id="IPR000163">
    <property type="entry name" value="Prohibitin"/>
</dbReference>
<evidence type="ECO:0000256" key="5">
    <source>
        <dbReference type="ARBA" id="ARBA00023136"/>
    </source>
</evidence>
<organism evidence="9 10">
    <name type="scientific">Takifugu rubripes</name>
    <name type="common">Japanese pufferfish</name>
    <name type="synonym">Fugu rubripes</name>
    <dbReference type="NCBI Taxonomy" id="31033"/>
    <lineage>
        <taxon>Eukaryota</taxon>
        <taxon>Metazoa</taxon>
        <taxon>Chordata</taxon>
        <taxon>Craniata</taxon>
        <taxon>Vertebrata</taxon>
        <taxon>Euteleostomi</taxon>
        <taxon>Actinopterygii</taxon>
        <taxon>Neopterygii</taxon>
        <taxon>Teleostei</taxon>
        <taxon>Neoteleostei</taxon>
        <taxon>Acanthomorphata</taxon>
        <taxon>Eupercaria</taxon>
        <taxon>Tetraodontiformes</taxon>
        <taxon>Tetradontoidea</taxon>
        <taxon>Tetraodontidae</taxon>
        <taxon>Takifugu</taxon>
    </lineage>
</organism>
<gene>
    <name evidence="9" type="primary">phb2</name>
</gene>
<comment type="similarity">
    <text evidence="2">Belongs to the prohibitin family.</text>
</comment>
<name>A0A674MFY8_TAKRU</name>
<dbReference type="Gene3D" id="3.30.479.30">
    <property type="entry name" value="Band 7 domain"/>
    <property type="match status" value="1"/>
</dbReference>
<dbReference type="Proteomes" id="UP000005226">
    <property type="component" value="Chromosome 22"/>
</dbReference>
<keyword evidence="3" id="KW-0999">Mitochondrion inner membrane</keyword>
<dbReference type="GO" id="GO:0007005">
    <property type="term" value="P:mitochondrion organization"/>
    <property type="evidence" value="ECO:0007669"/>
    <property type="project" value="TreeGrafter"/>
</dbReference>